<dbReference type="CDD" id="cd03220">
    <property type="entry name" value="ABC_KpsT_Wzt"/>
    <property type="match status" value="1"/>
</dbReference>
<dbReference type="InterPro" id="IPR003439">
    <property type="entry name" value="ABC_transporter-like_ATP-bd"/>
</dbReference>
<dbReference type="InterPro" id="IPR015860">
    <property type="entry name" value="ABC_transpr_TagH-like"/>
</dbReference>
<dbReference type="SMART" id="SM00382">
    <property type="entry name" value="AAA"/>
    <property type="match status" value="1"/>
</dbReference>
<dbReference type="InterPro" id="IPR003593">
    <property type="entry name" value="AAA+_ATPase"/>
</dbReference>
<keyword evidence="4 6" id="KW-0067">ATP-binding</keyword>
<dbReference type="Pfam" id="PF00005">
    <property type="entry name" value="ABC_tran"/>
    <property type="match status" value="1"/>
</dbReference>
<dbReference type="CDD" id="cd10147">
    <property type="entry name" value="Wzt_C-like"/>
    <property type="match status" value="1"/>
</dbReference>
<name>A0AAE3R8F0_9BACT</name>
<evidence type="ECO:0000256" key="3">
    <source>
        <dbReference type="ARBA" id="ARBA00022741"/>
    </source>
</evidence>
<dbReference type="InterPro" id="IPR029439">
    <property type="entry name" value="Wzt_C"/>
</dbReference>
<proteinExistence type="inferred from homology"/>
<dbReference type="GO" id="GO:0016020">
    <property type="term" value="C:membrane"/>
    <property type="evidence" value="ECO:0007669"/>
    <property type="project" value="InterPro"/>
</dbReference>
<keyword evidence="2" id="KW-0813">Transport</keyword>
<keyword evidence="3" id="KW-0547">Nucleotide-binding</keyword>
<evidence type="ECO:0000256" key="1">
    <source>
        <dbReference type="ARBA" id="ARBA00005417"/>
    </source>
</evidence>
<dbReference type="InterPro" id="IPR027417">
    <property type="entry name" value="P-loop_NTPase"/>
</dbReference>
<gene>
    <name evidence="6" type="ORF">QNI22_18465</name>
</gene>
<dbReference type="EMBL" id="JASJOU010000006">
    <property type="protein sequence ID" value="MDJ1502658.1"/>
    <property type="molecule type" value="Genomic_DNA"/>
</dbReference>
<dbReference type="GO" id="GO:0140359">
    <property type="term" value="F:ABC-type transporter activity"/>
    <property type="evidence" value="ECO:0007669"/>
    <property type="project" value="InterPro"/>
</dbReference>
<sequence>MSDIAIKVENLSKLYQIGAQKSGSLRDSLTKKWNQLRGSQKSLPTQDFWALEDISFEINKGEAVGLIGKNGAGKSTLLKILSRITEPAKGRIEINGRVASLLEVGTGFHPELSGRENVYLNGTILGMTRKEIKAKFDEIVEFSGVSKFIDTPVKFYSSGMYVRLAFAVAAHLEPEILIIDEVLAVGDAEFQKKCLGKMGEVAGQGRTVLFVSHNMTAVKALCSKGIVIQRGKIGYIGSASNAINHYLKDEALEKLSIETPVGNEVVSIEKFQLIPKYVDNIEKIDVRTPLHISIKFEILQSDIYINLSSHLYTIEGETIFAVASDSQNLEKGFYEAILTIPGNLLNDGNYMLDLMVVKDKSVVVYHLKEGLKFEVHDYREETFWHQKWPGIIRPSLPFTIQYLQKELL</sequence>
<evidence type="ECO:0000313" key="6">
    <source>
        <dbReference type="EMBL" id="MDJ1502658.1"/>
    </source>
</evidence>
<dbReference type="PROSITE" id="PS50893">
    <property type="entry name" value="ABC_TRANSPORTER_2"/>
    <property type="match status" value="1"/>
</dbReference>
<dbReference type="Proteomes" id="UP001232063">
    <property type="component" value="Unassembled WGS sequence"/>
</dbReference>
<dbReference type="PANTHER" id="PTHR46743:SF2">
    <property type="entry name" value="TEICHOIC ACIDS EXPORT ATP-BINDING PROTEIN TAGH"/>
    <property type="match status" value="1"/>
</dbReference>
<dbReference type="RefSeq" id="WP_314512853.1">
    <property type="nucleotide sequence ID" value="NZ_JASJOU010000006.1"/>
</dbReference>
<organism evidence="6 7">
    <name type="scientific">Xanthocytophaga agilis</name>
    <dbReference type="NCBI Taxonomy" id="3048010"/>
    <lineage>
        <taxon>Bacteria</taxon>
        <taxon>Pseudomonadati</taxon>
        <taxon>Bacteroidota</taxon>
        <taxon>Cytophagia</taxon>
        <taxon>Cytophagales</taxon>
        <taxon>Rhodocytophagaceae</taxon>
        <taxon>Xanthocytophaga</taxon>
    </lineage>
</organism>
<keyword evidence="7" id="KW-1185">Reference proteome</keyword>
<dbReference type="InterPro" id="IPR050683">
    <property type="entry name" value="Bact_Polysacc_Export_ATP-bd"/>
</dbReference>
<dbReference type="GO" id="GO:0005524">
    <property type="term" value="F:ATP binding"/>
    <property type="evidence" value="ECO:0007669"/>
    <property type="project" value="UniProtKB-KW"/>
</dbReference>
<dbReference type="PANTHER" id="PTHR46743">
    <property type="entry name" value="TEICHOIC ACIDS EXPORT ATP-BINDING PROTEIN TAGH"/>
    <property type="match status" value="1"/>
</dbReference>
<reference evidence="6" key="1">
    <citation type="submission" date="2023-05" db="EMBL/GenBank/DDBJ databases">
        <authorList>
            <person name="Zhang X."/>
        </authorList>
    </citation>
    <scope>NUCLEOTIDE SEQUENCE</scope>
    <source>
        <strain evidence="6">BD1B2-1</strain>
    </source>
</reference>
<accession>A0AAE3R8F0</accession>
<dbReference type="Gene3D" id="3.40.50.300">
    <property type="entry name" value="P-loop containing nucleotide triphosphate hydrolases"/>
    <property type="match status" value="1"/>
</dbReference>
<evidence type="ECO:0000256" key="4">
    <source>
        <dbReference type="ARBA" id="ARBA00022840"/>
    </source>
</evidence>
<evidence type="ECO:0000256" key="2">
    <source>
        <dbReference type="ARBA" id="ARBA00022448"/>
    </source>
</evidence>
<feature type="domain" description="ABC transporter" evidence="5">
    <location>
        <begin position="6"/>
        <end position="255"/>
    </location>
</feature>
<evidence type="ECO:0000313" key="7">
    <source>
        <dbReference type="Proteomes" id="UP001232063"/>
    </source>
</evidence>
<dbReference type="SUPFAM" id="SSF52540">
    <property type="entry name" value="P-loop containing nucleoside triphosphate hydrolases"/>
    <property type="match status" value="1"/>
</dbReference>
<comment type="caution">
    <text evidence="6">The sequence shown here is derived from an EMBL/GenBank/DDBJ whole genome shotgun (WGS) entry which is preliminary data.</text>
</comment>
<dbReference type="GO" id="GO:0016887">
    <property type="term" value="F:ATP hydrolysis activity"/>
    <property type="evidence" value="ECO:0007669"/>
    <property type="project" value="InterPro"/>
</dbReference>
<protein>
    <submittedName>
        <fullName evidence="6">ABC transporter ATP-binding protein</fullName>
    </submittedName>
</protein>
<dbReference type="AlphaFoldDB" id="A0AAE3R8F0"/>
<comment type="similarity">
    <text evidence="1">Belongs to the ABC transporter superfamily.</text>
</comment>
<evidence type="ECO:0000259" key="5">
    <source>
        <dbReference type="PROSITE" id="PS50893"/>
    </source>
</evidence>